<evidence type="ECO:0000256" key="3">
    <source>
        <dbReference type="ARBA" id="ARBA00023163"/>
    </source>
</evidence>
<dbReference type="AlphaFoldDB" id="A0A5E7IM88"/>
<dbReference type="SUPFAM" id="SSF46689">
    <property type="entry name" value="Homeodomain-like"/>
    <property type="match status" value="1"/>
</dbReference>
<gene>
    <name evidence="7" type="ORF">PS854_01644</name>
</gene>
<keyword evidence="1" id="KW-0805">Transcription regulation</keyword>
<dbReference type="GO" id="GO:0043565">
    <property type="term" value="F:sequence-specific DNA binding"/>
    <property type="evidence" value="ECO:0007669"/>
    <property type="project" value="InterPro"/>
</dbReference>
<comment type="function">
    <text evidence="4">Regulatory protein of the TOL plasmid xyl operons. XylS activates the xylXYZLTEGFJQKIH operon required for the degradation of toluene, m-xylene and p-xylene.</text>
</comment>
<evidence type="ECO:0000313" key="8">
    <source>
        <dbReference type="Proteomes" id="UP000327111"/>
    </source>
</evidence>
<sequence length="318" mass="36104">MTHCNSLQVQAFSTADVAEQIRATPGWTQHYQQMSPGHFAGLVRYLDLQGVEIYEEHMNTRVEQNFSAPQGSLAFCFDRSDNALYVLNGESRNIWITPENYQEIAVVFGPEFVQRNSLDVARLEGLFMAPLNSQQNALFCRWLSGTLTRLSQTFDPPTREALTQQLLDDCLFILDNACVCLDHGALQRRAGERAIMKRVGEWAADTPEEHLNLLELSLVAGVSLRQLQHAFKTYTGMAPTQWLRLRRLNSARRELLSRTPTQTTVAEVAMHWSFWHLGRFSSSYRALFKELPSDTLKRASAAQPGGQQREKVASLLMR</sequence>
<evidence type="ECO:0000256" key="4">
    <source>
        <dbReference type="ARBA" id="ARBA00037345"/>
    </source>
</evidence>
<evidence type="ECO:0000256" key="2">
    <source>
        <dbReference type="ARBA" id="ARBA00023125"/>
    </source>
</evidence>
<organism evidence="7 8">
    <name type="scientific">Pseudomonas fluorescens</name>
    <dbReference type="NCBI Taxonomy" id="294"/>
    <lineage>
        <taxon>Bacteria</taxon>
        <taxon>Pseudomonadati</taxon>
        <taxon>Pseudomonadota</taxon>
        <taxon>Gammaproteobacteria</taxon>
        <taxon>Pseudomonadales</taxon>
        <taxon>Pseudomonadaceae</taxon>
        <taxon>Pseudomonas</taxon>
    </lineage>
</organism>
<dbReference type="SMART" id="SM00342">
    <property type="entry name" value="HTH_ARAC"/>
    <property type="match status" value="1"/>
</dbReference>
<keyword evidence="3" id="KW-0804">Transcription</keyword>
<dbReference type="PANTHER" id="PTHR46796:SF12">
    <property type="entry name" value="HTH-TYPE DNA-BINDING TRANSCRIPTIONAL ACTIVATOR EUTR"/>
    <property type="match status" value="1"/>
</dbReference>
<dbReference type="PROSITE" id="PS01124">
    <property type="entry name" value="HTH_ARAC_FAMILY_2"/>
    <property type="match status" value="1"/>
</dbReference>
<evidence type="ECO:0000256" key="5">
    <source>
        <dbReference type="SAM" id="MobiDB-lite"/>
    </source>
</evidence>
<dbReference type="EMBL" id="CABVIF010000002">
    <property type="protein sequence ID" value="VVO77891.1"/>
    <property type="molecule type" value="Genomic_DNA"/>
</dbReference>
<keyword evidence="2" id="KW-0238">DNA-binding</keyword>
<protein>
    <recommendedName>
        <fullName evidence="6">HTH araC/xylS-type domain-containing protein</fullName>
    </recommendedName>
</protein>
<feature type="region of interest" description="Disordered" evidence="5">
    <location>
        <begin position="298"/>
        <end position="318"/>
    </location>
</feature>
<dbReference type="PANTHER" id="PTHR46796">
    <property type="entry name" value="HTH-TYPE TRANSCRIPTIONAL ACTIVATOR RHAS-RELATED"/>
    <property type="match status" value="1"/>
</dbReference>
<accession>A0A5E7IM88</accession>
<dbReference type="InterPro" id="IPR018060">
    <property type="entry name" value="HTH_AraC"/>
</dbReference>
<dbReference type="Gene3D" id="1.10.10.60">
    <property type="entry name" value="Homeodomain-like"/>
    <property type="match status" value="1"/>
</dbReference>
<dbReference type="Pfam" id="PF12833">
    <property type="entry name" value="HTH_18"/>
    <property type="match status" value="1"/>
</dbReference>
<proteinExistence type="predicted"/>
<name>A0A5E7IM88_PSEFL</name>
<evidence type="ECO:0000313" key="7">
    <source>
        <dbReference type="EMBL" id="VVO77891.1"/>
    </source>
</evidence>
<dbReference type="Proteomes" id="UP000327111">
    <property type="component" value="Unassembled WGS sequence"/>
</dbReference>
<dbReference type="InterPro" id="IPR009057">
    <property type="entry name" value="Homeodomain-like_sf"/>
</dbReference>
<reference evidence="7 8" key="1">
    <citation type="submission" date="2019-09" db="EMBL/GenBank/DDBJ databases">
        <authorList>
            <person name="Chandra G."/>
            <person name="Truman W A."/>
        </authorList>
    </citation>
    <scope>NUCLEOTIDE SEQUENCE [LARGE SCALE GENOMIC DNA]</scope>
    <source>
        <strain evidence="7">PS854</strain>
    </source>
</reference>
<dbReference type="RefSeq" id="WP_150733070.1">
    <property type="nucleotide sequence ID" value="NZ_CABVIF010000002.1"/>
</dbReference>
<dbReference type="GO" id="GO:0003700">
    <property type="term" value="F:DNA-binding transcription factor activity"/>
    <property type="evidence" value="ECO:0007669"/>
    <property type="project" value="InterPro"/>
</dbReference>
<dbReference type="InterPro" id="IPR050204">
    <property type="entry name" value="AraC_XylS_family_regulators"/>
</dbReference>
<evidence type="ECO:0000259" key="6">
    <source>
        <dbReference type="PROSITE" id="PS01124"/>
    </source>
</evidence>
<feature type="domain" description="HTH araC/xylS-type" evidence="6">
    <location>
        <begin position="197"/>
        <end position="298"/>
    </location>
</feature>
<evidence type="ECO:0000256" key="1">
    <source>
        <dbReference type="ARBA" id="ARBA00023015"/>
    </source>
</evidence>